<accession>A0A387HDK1</accession>
<evidence type="ECO:0000256" key="1">
    <source>
        <dbReference type="SAM" id="MobiDB-lite"/>
    </source>
</evidence>
<feature type="region of interest" description="Disordered" evidence="1">
    <location>
        <begin position="1"/>
        <end position="32"/>
    </location>
</feature>
<protein>
    <submittedName>
        <fullName evidence="2">Uncharacterized protein</fullName>
    </submittedName>
</protein>
<dbReference type="KEGG" id="shun:DWB77_04102"/>
<gene>
    <name evidence="2" type="ORF">DWB77_04102</name>
</gene>
<dbReference type="EMBL" id="CP032698">
    <property type="protein sequence ID" value="AYG81935.1"/>
    <property type="molecule type" value="Genomic_DNA"/>
</dbReference>
<dbReference type="RefSeq" id="WP_281280012.1">
    <property type="nucleotide sequence ID" value="NZ_CP032698.1"/>
</dbReference>
<dbReference type="Proteomes" id="UP000271554">
    <property type="component" value="Chromosome"/>
</dbReference>
<keyword evidence="3" id="KW-1185">Reference proteome</keyword>
<organism evidence="2 3">
    <name type="scientific">Streptomyces hundungensis</name>
    <dbReference type="NCBI Taxonomy" id="1077946"/>
    <lineage>
        <taxon>Bacteria</taxon>
        <taxon>Bacillati</taxon>
        <taxon>Actinomycetota</taxon>
        <taxon>Actinomycetes</taxon>
        <taxon>Kitasatosporales</taxon>
        <taxon>Streptomycetaceae</taxon>
        <taxon>Streptomyces</taxon>
    </lineage>
</organism>
<sequence>MPAIAETEADQAEVVESDTEVATEDGEGDPDAAEPLAAYAVLMA</sequence>
<name>A0A387HDK1_9ACTN</name>
<dbReference type="AlphaFoldDB" id="A0A387HDK1"/>
<feature type="compositionally biased region" description="Acidic residues" evidence="1">
    <location>
        <begin position="7"/>
        <end position="32"/>
    </location>
</feature>
<reference evidence="2 3" key="1">
    <citation type="submission" date="2018-10" db="EMBL/GenBank/DDBJ databases">
        <title>Relationship between Morphology and Antimicrobial Activity in Streptomyces.</title>
        <authorList>
            <person name="Kang H.J."/>
            <person name="Kim S.B."/>
        </authorList>
    </citation>
    <scope>NUCLEOTIDE SEQUENCE [LARGE SCALE GENOMIC DNA]</scope>
    <source>
        <strain evidence="2 3">BH38</strain>
    </source>
</reference>
<evidence type="ECO:0000313" key="2">
    <source>
        <dbReference type="EMBL" id="AYG81935.1"/>
    </source>
</evidence>
<proteinExistence type="predicted"/>
<evidence type="ECO:0000313" key="3">
    <source>
        <dbReference type="Proteomes" id="UP000271554"/>
    </source>
</evidence>